<dbReference type="Gene3D" id="3.40.605.10">
    <property type="entry name" value="Aldehyde Dehydrogenase, Chain A, domain 1"/>
    <property type="match status" value="1"/>
</dbReference>
<dbReference type="InterPro" id="IPR016163">
    <property type="entry name" value="Ald_DH_C"/>
</dbReference>
<dbReference type="Gene3D" id="3.40.309.10">
    <property type="entry name" value="Aldehyde Dehydrogenase, Chain A, domain 2"/>
    <property type="match status" value="1"/>
</dbReference>
<keyword evidence="5" id="KW-1185">Reference proteome</keyword>
<dbReference type="AlphaFoldDB" id="A0A1N7K7N6"/>
<dbReference type="EMBL" id="FTOQ01000001">
    <property type="protein sequence ID" value="SIS57595.1"/>
    <property type="molecule type" value="Genomic_DNA"/>
</dbReference>
<dbReference type="Proteomes" id="UP000186684">
    <property type="component" value="Unassembled WGS sequence"/>
</dbReference>
<dbReference type="InterPro" id="IPR016161">
    <property type="entry name" value="Ald_DH/histidinol_DH"/>
</dbReference>
<reference evidence="5" key="1">
    <citation type="submission" date="2017-01" db="EMBL/GenBank/DDBJ databases">
        <authorList>
            <person name="Varghese N."/>
            <person name="Submissions S."/>
        </authorList>
    </citation>
    <scope>NUCLEOTIDE SEQUENCE [LARGE SCALE GENOMIC DNA]</scope>
    <source>
        <strain evidence="5">DSM 29430</strain>
    </source>
</reference>
<dbReference type="PANTHER" id="PTHR42804:SF1">
    <property type="entry name" value="ALDEHYDE DEHYDROGENASE-RELATED"/>
    <property type="match status" value="1"/>
</dbReference>
<dbReference type="InterPro" id="IPR015590">
    <property type="entry name" value="Aldehyde_DH_dom"/>
</dbReference>
<dbReference type="SUPFAM" id="SSF53720">
    <property type="entry name" value="ALDH-like"/>
    <property type="match status" value="1"/>
</dbReference>
<dbReference type="PANTHER" id="PTHR42804">
    <property type="entry name" value="ALDEHYDE DEHYDROGENASE"/>
    <property type="match status" value="1"/>
</dbReference>
<dbReference type="FunFam" id="3.40.309.10:FF:000012">
    <property type="entry name" value="Betaine aldehyde dehydrogenase"/>
    <property type="match status" value="1"/>
</dbReference>
<dbReference type="Pfam" id="PF00171">
    <property type="entry name" value="Aldedh"/>
    <property type="match status" value="1"/>
</dbReference>
<feature type="domain" description="Aldehyde dehydrogenase" evidence="3">
    <location>
        <begin position="13"/>
        <end position="473"/>
    </location>
</feature>
<gene>
    <name evidence="4" type="ORF">SAMN05421759_101520</name>
</gene>
<proteinExistence type="inferred from homology"/>
<dbReference type="GO" id="GO:0016620">
    <property type="term" value="F:oxidoreductase activity, acting on the aldehyde or oxo group of donors, NAD or NADP as acceptor"/>
    <property type="evidence" value="ECO:0007669"/>
    <property type="project" value="InterPro"/>
</dbReference>
<comment type="similarity">
    <text evidence="1">Belongs to the aldehyde dehydrogenase family.</text>
</comment>
<evidence type="ECO:0000259" key="3">
    <source>
        <dbReference type="Pfam" id="PF00171"/>
    </source>
</evidence>
<keyword evidence="2" id="KW-0560">Oxidoreductase</keyword>
<evidence type="ECO:0000313" key="5">
    <source>
        <dbReference type="Proteomes" id="UP000186684"/>
    </source>
</evidence>
<dbReference type="STRING" id="633194.SAMN05421759_101520"/>
<sequence length="481" mass="50959">MIEKRNFYIDGAWVAPRAGTDHAVIDPSTEEAFATISLGGEADTDAAVAAAKAALPGWMATPVAERIVAVERLLEAYNARAADMAEAMSREMGAPIDLASRNQFGAGSYHLKNFIKAAKDFAWEAPLGDDTPNDRIIHEAVGVCALITPWNWPMNQITLKVGAAAVAGNTMVLKPSEESPLSALIFAECVEAAGWPKGVFNLVNGDGAGVGSQLSAHPDVDMVSFTGSTRAGKLISKAAADTLKRVHLELGGKGANLIFADADDKAVKRGVLHMMQNSGQSCNAPSRMMVEAPIYDRVVEEAAEVAGKVGVGPASEEGRHIGPVVNRTQWDKIQGLIQQGIDEGARLVAGGPGLPEGMNKGFFVRPTVFADVTPDMTIAREEIFGPVLSIMRFETEDEAVRVANDTPYGLTNYVQSADGARRNRLARVLRSGMVEMNGQDRAAGSPFGGMKMSGNGREGGSWGIHDFVEVKAVSGWDPEAG</sequence>
<name>A0A1N7K7N6_9RHOB</name>
<accession>A0A1N7K7N6</accession>
<dbReference type="RefSeq" id="WP_076444674.1">
    <property type="nucleotide sequence ID" value="NZ_FTOQ01000001.1"/>
</dbReference>
<evidence type="ECO:0000256" key="1">
    <source>
        <dbReference type="ARBA" id="ARBA00009986"/>
    </source>
</evidence>
<evidence type="ECO:0000313" key="4">
    <source>
        <dbReference type="EMBL" id="SIS57595.1"/>
    </source>
</evidence>
<dbReference type="CDD" id="cd07138">
    <property type="entry name" value="ALDH_CddD_SSP0762"/>
    <property type="match status" value="1"/>
</dbReference>
<dbReference type="OrthoDB" id="9812625at2"/>
<evidence type="ECO:0000256" key="2">
    <source>
        <dbReference type="ARBA" id="ARBA00023002"/>
    </source>
</evidence>
<organism evidence="4 5">
    <name type="scientific">Roseivivax lentus</name>
    <dbReference type="NCBI Taxonomy" id="633194"/>
    <lineage>
        <taxon>Bacteria</taxon>
        <taxon>Pseudomonadati</taxon>
        <taxon>Pseudomonadota</taxon>
        <taxon>Alphaproteobacteria</taxon>
        <taxon>Rhodobacterales</taxon>
        <taxon>Roseobacteraceae</taxon>
        <taxon>Roseivivax</taxon>
    </lineage>
</organism>
<dbReference type="FunFam" id="3.40.605.10:FF:000007">
    <property type="entry name" value="NAD/NADP-dependent betaine aldehyde dehydrogenase"/>
    <property type="match status" value="1"/>
</dbReference>
<protein>
    <submittedName>
        <fullName evidence="4">Aldehyde dehydrogenase (NAD+)</fullName>
    </submittedName>
</protein>
<dbReference type="InterPro" id="IPR016162">
    <property type="entry name" value="Ald_DH_N"/>
</dbReference>